<dbReference type="EMBL" id="CAJNDS010002305">
    <property type="protein sequence ID" value="CAE7423133.1"/>
    <property type="molecule type" value="Genomic_DNA"/>
</dbReference>
<feature type="transmembrane region" description="Helical" evidence="1">
    <location>
        <begin position="246"/>
        <end position="268"/>
    </location>
</feature>
<organism evidence="3 4">
    <name type="scientific">Symbiodinium natans</name>
    <dbReference type="NCBI Taxonomy" id="878477"/>
    <lineage>
        <taxon>Eukaryota</taxon>
        <taxon>Sar</taxon>
        <taxon>Alveolata</taxon>
        <taxon>Dinophyceae</taxon>
        <taxon>Suessiales</taxon>
        <taxon>Symbiodiniaceae</taxon>
        <taxon>Symbiodinium</taxon>
    </lineage>
</organism>
<proteinExistence type="predicted"/>
<sequence>MAVIVEKVLVVVTFLLCLFLNALAARGDLSGTTIGEVSNKYPTYVTPDNITFAVWGVTYLLQLLLVVAQIATTESTEKLLSQPCCMTTLSVRWRLVMIFLLNALWLPLYANLLFGKSMLVICVYLALLISVYLDVNTRTTQSFWEWVMYGSGIACNVSWVLVAAVANKLTLAASMGGWADANGVAGSAWFAGLVVAILSGVAIMMASVGSDFAWSLVTVWYTAGMYRQHTYSDPYALPPAAMNKTLAMVCLWASMVVSFATLCGFFLIPSNGAFGAKKNDVAAE</sequence>
<name>A0A812R8G9_9DINO</name>
<dbReference type="OrthoDB" id="422620at2759"/>
<evidence type="ECO:0000256" key="1">
    <source>
        <dbReference type="SAM" id="Phobius"/>
    </source>
</evidence>
<accession>A0A812R8G9</accession>
<gene>
    <name evidence="3" type="ORF">SNAT2548_LOCUS23011</name>
</gene>
<dbReference type="PANTHER" id="PTHR33802">
    <property type="entry name" value="SI:CH211-161H7.5-RELATED"/>
    <property type="match status" value="1"/>
</dbReference>
<protein>
    <submittedName>
        <fullName evidence="3">Uncharacterized protein</fullName>
    </submittedName>
</protein>
<keyword evidence="4" id="KW-1185">Reference proteome</keyword>
<dbReference type="AlphaFoldDB" id="A0A812R8G9"/>
<feature type="transmembrane region" description="Helical" evidence="1">
    <location>
        <begin position="211"/>
        <end position="226"/>
    </location>
</feature>
<keyword evidence="1" id="KW-0812">Transmembrane</keyword>
<evidence type="ECO:0000256" key="2">
    <source>
        <dbReference type="SAM" id="SignalP"/>
    </source>
</evidence>
<feature type="signal peptide" evidence="2">
    <location>
        <begin position="1"/>
        <end position="24"/>
    </location>
</feature>
<reference evidence="3" key="1">
    <citation type="submission" date="2021-02" db="EMBL/GenBank/DDBJ databases">
        <authorList>
            <person name="Dougan E. K."/>
            <person name="Rhodes N."/>
            <person name="Thang M."/>
            <person name="Chan C."/>
        </authorList>
    </citation>
    <scope>NUCLEOTIDE SEQUENCE</scope>
</reference>
<keyword evidence="1" id="KW-0472">Membrane</keyword>
<feature type="chain" id="PRO_5032713578" evidence="2">
    <location>
        <begin position="25"/>
        <end position="284"/>
    </location>
</feature>
<keyword evidence="1" id="KW-1133">Transmembrane helix</keyword>
<evidence type="ECO:0000313" key="3">
    <source>
        <dbReference type="EMBL" id="CAE7423133.1"/>
    </source>
</evidence>
<comment type="caution">
    <text evidence="3">The sequence shown here is derived from an EMBL/GenBank/DDBJ whole genome shotgun (WGS) entry which is preliminary data.</text>
</comment>
<feature type="transmembrane region" description="Helical" evidence="1">
    <location>
        <begin position="147"/>
        <end position="166"/>
    </location>
</feature>
<feature type="transmembrane region" description="Helical" evidence="1">
    <location>
        <begin position="118"/>
        <end position="135"/>
    </location>
</feature>
<evidence type="ECO:0000313" key="4">
    <source>
        <dbReference type="Proteomes" id="UP000604046"/>
    </source>
</evidence>
<feature type="transmembrane region" description="Helical" evidence="1">
    <location>
        <begin position="52"/>
        <end position="72"/>
    </location>
</feature>
<dbReference type="Proteomes" id="UP000604046">
    <property type="component" value="Unassembled WGS sequence"/>
</dbReference>
<keyword evidence="2" id="KW-0732">Signal</keyword>
<feature type="transmembrane region" description="Helical" evidence="1">
    <location>
        <begin position="93"/>
        <end position="112"/>
    </location>
</feature>
<feature type="transmembrane region" description="Helical" evidence="1">
    <location>
        <begin position="186"/>
        <end position="204"/>
    </location>
</feature>
<dbReference type="PANTHER" id="PTHR33802:SF1">
    <property type="entry name" value="XK-RELATED PROTEIN"/>
    <property type="match status" value="1"/>
</dbReference>